<dbReference type="Proteomes" id="UP000626092">
    <property type="component" value="Unassembled WGS sequence"/>
</dbReference>
<dbReference type="EMBL" id="WJXA01000004">
    <property type="protein sequence ID" value="KAF7145596.1"/>
    <property type="molecule type" value="Genomic_DNA"/>
</dbReference>
<comment type="caution">
    <text evidence="1">The sequence shown here is derived from an EMBL/GenBank/DDBJ whole genome shotgun (WGS) entry which is preliminary data.</text>
</comment>
<dbReference type="AlphaFoldDB" id="A0A834GZM6"/>
<name>A0A834GZM6_RHOSS</name>
<gene>
    <name evidence="1" type="ORF">RHSIM_Rhsim04G0063800</name>
</gene>
<evidence type="ECO:0000313" key="2">
    <source>
        <dbReference type="Proteomes" id="UP000626092"/>
    </source>
</evidence>
<organism evidence="1 2">
    <name type="scientific">Rhododendron simsii</name>
    <name type="common">Sims's rhododendron</name>
    <dbReference type="NCBI Taxonomy" id="118357"/>
    <lineage>
        <taxon>Eukaryota</taxon>
        <taxon>Viridiplantae</taxon>
        <taxon>Streptophyta</taxon>
        <taxon>Embryophyta</taxon>
        <taxon>Tracheophyta</taxon>
        <taxon>Spermatophyta</taxon>
        <taxon>Magnoliopsida</taxon>
        <taxon>eudicotyledons</taxon>
        <taxon>Gunneridae</taxon>
        <taxon>Pentapetalae</taxon>
        <taxon>asterids</taxon>
        <taxon>Ericales</taxon>
        <taxon>Ericaceae</taxon>
        <taxon>Ericoideae</taxon>
        <taxon>Rhodoreae</taxon>
        <taxon>Rhododendron</taxon>
    </lineage>
</organism>
<sequence length="209" mass="22765">MDFGTSLHKNVILAIRLNDVLSGNVIPSSTRNPLPAWLKTLSMLNAVLAAHLIAHNWIIQAHYKVLYPFRAASRTSKLKPLPIADHLEHVNSFKLPPTLAYQPPSSLSIKTFGQSLAVLCSGPRDAGGCCIWVMKEYGVAESWTMLFSSNLLGLPNKTLGFRRNGEVLLASDNSLASYAPGTNTLATTGIKGNLRAFYVDPFMQTLVSV</sequence>
<dbReference type="OrthoDB" id="5314306at2759"/>
<accession>A0A834GZM6</accession>
<reference evidence="1" key="1">
    <citation type="submission" date="2019-11" db="EMBL/GenBank/DDBJ databases">
        <authorList>
            <person name="Liu Y."/>
            <person name="Hou J."/>
            <person name="Li T.-Q."/>
            <person name="Guan C.-H."/>
            <person name="Wu X."/>
            <person name="Wu H.-Z."/>
            <person name="Ling F."/>
            <person name="Zhang R."/>
            <person name="Shi X.-G."/>
            <person name="Ren J.-P."/>
            <person name="Chen E.-F."/>
            <person name="Sun J.-M."/>
        </authorList>
    </citation>
    <scope>NUCLEOTIDE SEQUENCE</scope>
    <source>
        <strain evidence="1">Adult_tree_wgs_1</strain>
        <tissue evidence="1">Leaves</tissue>
    </source>
</reference>
<proteinExistence type="predicted"/>
<protein>
    <recommendedName>
        <fullName evidence="3">F-box associated domain-containing protein</fullName>
    </recommendedName>
</protein>
<evidence type="ECO:0008006" key="3">
    <source>
        <dbReference type="Google" id="ProtNLM"/>
    </source>
</evidence>
<keyword evidence="2" id="KW-1185">Reference proteome</keyword>
<evidence type="ECO:0000313" key="1">
    <source>
        <dbReference type="EMBL" id="KAF7145596.1"/>
    </source>
</evidence>